<dbReference type="PRINTS" id="PR00762">
    <property type="entry name" value="CLCHANNEL"/>
</dbReference>
<feature type="transmembrane region" description="Helical" evidence="10">
    <location>
        <begin position="325"/>
        <end position="348"/>
    </location>
</feature>
<comment type="subcellular location">
    <subcellularLocation>
        <location evidence="1">Membrane</location>
        <topology evidence="1">Multi-pass membrane protein</topology>
    </subcellularLocation>
</comment>
<dbReference type="Pfam" id="PF00654">
    <property type="entry name" value="Voltage_CLC"/>
    <property type="match status" value="1"/>
</dbReference>
<dbReference type="PANTHER" id="PTHR43427">
    <property type="entry name" value="CHLORIDE CHANNEL PROTEIN CLC-E"/>
    <property type="match status" value="1"/>
</dbReference>
<protein>
    <submittedName>
        <fullName evidence="11">Chloride channel protein</fullName>
    </submittedName>
</protein>
<keyword evidence="4 10" id="KW-1133">Transmembrane helix</keyword>
<dbReference type="EMBL" id="NIRR01000020">
    <property type="protein sequence ID" value="OWP62736.1"/>
    <property type="molecule type" value="Genomic_DNA"/>
</dbReference>
<dbReference type="InterPro" id="IPR001807">
    <property type="entry name" value="ClC"/>
</dbReference>
<feature type="transmembrane region" description="Helical" evidence="10">
    <location>
        <begin position="52"/>
        <end position="69"/>
    </location>
</feature>
<dbReference type="OrthoDB" id="9812438at2"/>
<evidence type="ECO:0000256" key="5">
    <source>
        <dbReference type="ARBA" id="ARBA00023065"/>
    </source>
</evidence>
<keyword evidence="3 10" id="KW-0812">Transmembrane</keyword>
<keyword evidence="12" id="KW-1185">Reference proteome</keyword>
<feature type="transmembrane region" description="Helical" evidence="10">
    <location>
        <begin position="385"/>
        <end position="404"/>
    </location>
</feature>
<dbReference type="PANTHER" id="PTHR43427:SF6">
    <property type="entry name" value="CHLORIDE CHANNEL PROTEIN CLC-E"/>
    <property type="match status" value="1"/>
</dbReference>
<feature type="transmembrane region" description="Helical" evidence="10">
    <location>
        <begin position="292"/>
        <end position="313"/>
    </location>
</feature>
<dbReference type="InterPro" id="IPR050368">
    <property type="entry name" value="ClC-type_chloride_channel"/>
</dbReference>
<proteinExistence type="predicted"/>
<keyword evidence="7" id="KW-0869">Chloride channel</keyword>
<dbReference type="AlphaFoldDB" id="A0A246FJJ4"/>
<gene>
    <name evidence="11" type="ORF">CDA63_12550</name>
</gene>
<evidence type="ECO:0000256" key="1">
    <source>
        <dbReference type="ARBA" id="ARBA00004141"/>
    </source>
</evidence>
<sequence>MEREEIIKHNYLKLILSSALIGLASSILAYALKHMTEHIELMVYKNINNFNALLFIILPTVGLTLIFFSRKHLFHGRKNKGIVEIYKTLDQRKEHLPIFKIPSHFLNGFLTVVFGGSTGVEVSTVVATATIGNTVYKNDFSAKRYKRELVCAGVTAGVAVLFVSPLAGGLFAMEVIARKARRSIVVSCAASALVAWLFIALFEHERLLSLPVQNWHWQALPWFAALSLLSGLLSVYFTLLVTRMKAVFGNINNNFVRVNIGAILVGSMIFMFPALYGDSYHGLKEVLDNPSIPILTLAIIMLLKPLAASLTLGAGGDGGVFAPSIVAGAFLGLLFCSLCNAVAGTHLIPINFALVGAAATLSASIYAPFTALILVCNIVPNGYDLFFPLLLGCFIAKLFAQKILPYNAYTYDFYLAKFNNIKTEISASKL</sequence>
<dbReference type="SUPFAM" id="SSF81340">
    <property type="entry name" value="Clc chloride channel"/>
    <property type="match status" value="1"/>
</dbReference>
<keyword evidence="2" id="KW-0813">Transport</keyword>
<evidence type="ECO:0000256" key="6">
    <source>
        <dbReference type="ARBA" id="ARBA00023136"/>
    </source>
</evidence>
<dbReference type="CDD" id="cd00400">
    <property type="entry name" value="Voltage_gated_ClC"/>
    <property type="match status" value="1"/>
</dbReference>
<evidence type="ECO:0000256" key="9">
    <source>
        <dbReference type="ARBA" id="ARBA00023303"/>
    </source>
</evidence>
<keyword evidence="5" id="KW-0406">Ion transport</keyword>
<evidence type="ECO:0000256" key="7">
    <source>
        <dbReference type="ARBA" id="ARBA00023173"/>
    </source>
</evidence>
<evidence type="ECO:0000313" key="12">
    <source>
        <dbReference type="Proteomes" id="UP000197277"/>
    </source>
</evidence>
<comment type="caution">
    <text evidence="11">The sequence shown here is derived from an EMBL/GenBank/DDBJ whole genome shotgun (WGS) entry which is preliminary data.</text>
</comment>
<feature type="transmembrane region" description="Helical" evidence="10">
    <location>
        <begin position="152"/>
        <end position="172"/>
    </location>
</feature>
<dbReference type="InterPro" id="IPR014743">
    <property type="entry name" value="Cl-channel_core"/>
</dbReference>
<reference evidence="11 12" key="1">
    <citation type="submission" date="2017-06" db="EMBL/GenBank/DDBJ databases">
        <title>Hymenobacter amundsenii sp. nov. isolated from regoliths in Antarctica.</title>
        <authorList>
            <person name="Sedlacek I."/>
            <person name="Kralova S."/>
            <person name="Pantucek R."/>
            <person name="Svec P."/>
            <person name="Holochova P."/>
            <person name="Stankova E."/>
            <person name="Vrbovska V."/>
            <person name="Busse H.-J."/>
        </authorList>
    </citation>
    <scope>NUCLEOTIDE SEQUENCE [LARGE SCALE GENOMIC DNA]</scope>
    <source>
        <strain evidence="11 12">CCM 8682</strain>
    </source>
</reference>
<dbReference type="Gene3D" id="1.10.3080.10">
    <property type="entry name" value="Clc chloride channel"/>
    <property type="match status" value="1"/>
</dbReference>
<keyword evidence="8" id="KW-0868">Chloride</keyword>
<dbReference type="GO" id="GO:0005254">
    <property type="term" value="F:chloride channel activity"/>
    <property type="evidence" value="ECO:0007669"/>
    <property type="project" value="UniProtKB-KW"/>
</dbReference>
<keyword evidence="6 10" id="KW-0472">Membrane</keyword>
<evidence type="ECO:0000256" key="2">
    <source>
        <dbReference type="ARBA" id="ARBA00022448"/>
    </source>
</evidence>
<dbReference type="GO" id="GO:0034707">
    <property type="term" value="C:chloride channel complex"/>
    <property type="evidence" value="ECO:0007669"/>
    <property type="project" value="UniProtKB-KW"/>
</dbReference>
<dbReference type="Proteomes" id="UP000197277">
    <property type="component" value="Unassembled WGS sequence"/>
</dbReference>
<evidence type="ECO:0000256" key="4">
    <source>
        <dbReference type="ARBA" id="ARBA00022989"/>
    </source>
</evidence>
<evidence type="ECO:0000256" key="10">
    <source>
        <dbReference type="SAM" id="Phobius"/>
    </source>
</evidence>
<keyword evidence="9" id="KW-0407">Ion channel</keyword>
<evidence type="ECO:0000256" key="8">
    <source>
        <dbReference type="ARBA" id="ARBA00023214"/>
    </source>
</evidence>
<feature type="transmembrane region" description="Helical" evidence="10">
    <location>
        <begin position="354"/>
        <end position="378"/>
    </location>
</feature>
<evidence type="ECO:0000256" key="3">
    <source>
        <dbReference type="ARBA" id="ARBA00022692"/>
    </source>
</evidence>
<accession>A0A246FJJ4</accession>
<feature type="transmembrane region" description="Helical" evidence="10">
    <location>
        <begin position="254"/>
        <end position="272"/>
    </location>
</feature>
<organism evidence="11 12">
    <name type="scientific">Hymenobacter amundsenii</name>
    <dbReference type="NCBI Taxonomy" id="2006685"/>
    <lineage>
        <taxon>Bacteria</taxon>
        <taxon>Pseudomonadati</taxon>
        <taxon>Bacteroidota</taxon>
        <taxon>Cytophagia</taxon>
        <taxon>Cytophagales</taxon>
        <taxon>Hymenobacteraceae</taxon>
        <taxon>Hymenobacter</taxon>
    </lineage>
</organism>
<feature type="transmembrane region" description="Helical" evidence="10">
    <location>
        <begin position="222"/>
        <end position="242"/>
    </location>
</feature>
<feature type="transmembrane region" description="Helical" evidence="10">
    <location>
        <begin position="109"/>
        <end position="132"/>
    </location>
</feature>
<feature type="transmembrane region" description="Helical" evidence="10">
    <location>
        <begin position="12"/>
        <end position="32"/>
    </location>
</feature>
<name>A0A246FJJ4_9BACT</name>
<feature type="transmembrane region" description="Helical" evidence="10">
    <location>
        <begin position="184"/>
        <end position="202"/>
    </location>
</feature>
<evidence type="ECO:0000313" key="11">
    <source>
        <dbReference type="EMBL" id="OWP62736.1"/>
    </source>
</evidence>